<keyword evidence="1" id="KW-0813">Transport</keyword>
<evidence type="ECO:0008006" key="10">
    <source>
        <dbReference type="Google" id="ProtNLM"/>
    </source>
</evidence>
<dbReference type="InterPro" id="IPR012127">
    <property type="entry name" value="Cyt_c_prime"/>
</dbReference>
<evidence type="ECO:0000256" key="7">
    <source>
        <dbReference type="PIRSR" id="PIRSR000027-2"/>
    </source>
</evidence>
<sequence>MAAVTTLSFAQDITITTDPALAALSPEEMVAKRQAIMKEDGGILKGAGALSGAEAVTAADHLIANLSNLTVLFPEGSAVGDTGALPVIWEKNADFQAILVTAVTAATAMKTAATAGDATAYADAIKAVGATCGQCHQTFRQKS</sequence>
<evidence type="ECO:0000256" key="2">
    <source>
        <dbReference type="ARBA" id="ARBA00022617"/>
    </source>
</evidence>
<dbReference type="GO" id="GO:0005506">
    <property type="term" value="F:iron ion binding"/>
    <property type="evidence" value="ECO:0007669"/>
    <property type="project" value="InterPro"/>
</dbReference>
<dbReference type="SUPFAM" id="SSF47175">
    <property type="entry name" value="Cytochromes"/>
    <property type="match status" value="1"/>
</dbReference>
<evidence type="ECO:0000256" key="1">
    <source>
        <dbReference type="ARBA" id="ARBA00022448"/>
    </source>
</evidence>
<dbReference type="GO" id="GO:0020037">
    <property type="term" value="F:heme binding"/>
    <property type="evidence" value="ECO:0007669"/>
    <property type="project" value="InterPro"/>
</dbReference>
<keyword evidence="4" id="KW-0249">Electron transport</keyword>
<gene>
    <name evidence="8" type="ORF">VW23_012010</name>
</gene>
<dbReference type="EMBL" id="LAJE02000074">
    <property type="protein sequence ID" value="OEO32377.1"/>
    <property type="molecule type" value="Genomic_DNA"/>
</dbReference>
<accession>A0A1E5XUW8</accession>
<keyword evidence="9" id="KW-1185">Reference proteome</keyword>
<evidence type="ECO:0000256" key="4">
    <source>
        <dbReference type="ARBA" id="ARBA00022982"/>
    </source>
</evidence>
<dbReference type="GO" id="GO:0022900">
    <property type="term" value="P:electron transport chain"/>
    <property type="evidence" value="ECO:0007669"/>
    <property type="project" value="InterPro"/>
</dbReference>
<keyword evidence="5 6" id="KW-0408">Iron</keyword>
<evidence type="ECO:0000256" key="3">
    <source>
        <dbReference type="ARBA" id="ARBA00022723"/>
    </source>
</evidence>
<proteinExistence type="predicted"/>
<evidence type="ECO:0000313" key="9">
    <source>
        <dbReference type="Proteomes" id="UP000095463"/>
    </source>
</evidence>
<feature type="binding site" description="covalent" evidence="7">
    <location>
        <position position="135"/>
    </location>
    <ligand>
        <name>heme c</name>
        <dbReference type="ChEBI" id="CHEBI:61717"/>
    </ligand>
</feature>
<dbReference type="PIRSF" id="PIRSF000027">
    <property type="entry name" value="Cytc_c_prime"/>
    <property type="match status" value="1"/>
</dbReference>
<keyword evidence="2 7" id="KW-0349">Heme</keyword>
<dbReference type="Proteomes" id="UP000095463">
    <property type="component" value="Unassembled WGS sequence"/>
</dbReference>
<evidence type="ECO:0000256" key="6">
    <source>
        <dbReference type="PIRSR" id="PIRSR000027-1"/>
    </source>
</evidence>
<protein>
    <recommendedName>
        <fullName evidence="10">Cytochrome C</fullName>
    </recommendedName>
</protein>
<name>A0A1E5XUW8_9HYPH</name>
<dbReference type="InterPro" id="IPR002321">
    <property type="entry name" value="Cyt_c_II"/>
</dbReference>
<comment type="PTM">
    <text evidence="7">Binds 1 heme group per subunit.</text>
</comment>
<dbReference type="GO" id="GO:0042597">
    <property type="term" value="C:periplasmic space"/>
    <property type="evidence" value="ECO:0007669"/>
    <property type="project" value="InterPro"/>
</dbReference>
<feature type="binding site" description="covalent" evidence="7">
    <location>
        <position position="132"/>
    </location>
    <ligand>
        <name>heme c</name>
        <dbReference type="ChEBI" id="CHEBI:61717"/>
    </ligand>
</feature>
<reference evidence="8 9" key="1">
    <citation type="journal article" date="2015" name="Genome Announc.">
        <title>Genome Assemblies of Three Soil-Associated Devosia species: D. insulae, D. limi, and D. soli.</title>
        <authorList>
            <person name="Hassan Y.I."/>
            <person name="Lepp D."/>
            <person name="Zhou T."/>
        </authorList>
    </citation>
    <scope>NUCLEOTIDE SEQUENCE [LARGE SCALE GENOMIC DNA]</scope>
    <source>
        <strain evidence="8 9">DS-56</strain>
    </source>
</reference>
<evidence type="ECO:0000313" key="8">
    <source>
        <dbReference type="EMBL" id="OEO32377.1"/>
    </source>
</evidence>
<dbReference type="InterPro" id="IPR015984">
    <property type="entry name" value="Cyt_c_prime_subgr"/>
</dbReference>
<organism evidence="8 9">
    <name type="scientific">Devosia insulae DS-56</name>
    <dbReference type="NCBI Taxonomy" id="1116389"/>
    <lineage>
        <taxon>Bacteria</taxon>
        <taxon>Pseudomonadati</taxon>
        <taxon>Pseudomonadota</taxon>
        <taxon>Alphaproteobacteria</taxon>
        <taxon>Hyphomicrobiales</taxon>
        <taxon>Devosiaceae</taxon>
        <taxon>Devosia</taxon>
    </lineage>
</organism>
<dbReference type="Pfam" id="PF01322">
    <property type="entry name" value="Cytochrom_C_2"/>
    <property type="match status" value="1"/>
</dbReference>
<evidence type="ECO:0000256" key="5">
    <source>
        <dbReference type="ARBA" id="ARBA00023004"/>
    </source>
</evidence>
<dbReference type="GO" id="GO:0009055">
    <property type="term" value="F:electron transfer activity"/>
    <property type="evidence" value="ECO:0007669"/>
    <property type="project" value="InterPro"/>
</dbReference>
<dbReference type="InterPro" id="IPR010980">
    <property type="entry name" value="Cyt_c/b562"/>
</dbReference>
<comment type="caution">
    <text evidence="8">The sequence shown here is derived from an EMBL/GenBank/DDBJ whole genome shotgun (WGS) entry which is preliminary data.</text>
</comment>
<keyword evidence="3 6" id="KW-0479">Metal-binding</keyword>
<dbReference type="PROSITE" id="PS51009">
    <property type="entry name" value="CYTCII"/>
    <property type="match status" value="1"/>
</dbReference>
<dbReference type="PRINTS" id="PR00608">
    <property type="entry name" value="CYTCHROMECII"/>
</dbReference>
<dbReference type="Gene3D" id="1.20.120.10">
    <property type="entry name" value="Cytochrome c/b562"/>
    <property type="match status" value="1"/>
</dbReference>
<dbReference type="AlphaFoldDB" id="A0A1E5XUW8"/>
<feature type="binding site" description="axial binding residue" evidence="6">
    <location>
        <position position="136"/>
    </location>
    <ligand>
        <name>heme c</name>
        <dbReference type="ChEBI" id="CHEBI:61717"/>
    </ligand>
    <ligandPart>
        <name>Fe</name>
        <dbReference type="ChEBI" id="CHEBI:18248"/>
    </ligandPart>
</feature>